<dbReference type="Gene3D" id="3.90.1200.10">
    <property type="match status" value="1"/>
</dbReference>
<comment type="caution">
    <text evidence="1">The sequence shown here is derived from an EMBL/GenBank/DDBJ whole genome shotgun (WGS) entry which is preliminary data.</text>
</comment>
<evidence type="ECO:0000313" key="1">
    <source>
        <dbReference type="EMBL" id="RAQ22469.1"/>
    </source>
</evidence>
<dbReference type="GO" id="GO:0004305">
    <property type="term" value="F:ethanolamine kinase activity"/>
    <property type="evidence" value="ECO:0007669"/>
    <property type="project" value="TreeGrafter"/>
</dbReference>
<name>A0A328UC86_9FIRM</name>
<dbReference type="SUPFAM" id="SSF56112">
    <property type="entry name" value="Protein kinase-like (PK-like)"/>
    <property type="match status" value="1"/>
</dbReference>
<dbReference type="PANTHER" id="PTHR22603:SF66">
    <property type="entry name" value="ETHANOLAMINE KINASE"/>
    <property type="match status" value="1"/>
</dbReference>
<keyword evidence="2" id="KW-1185">Reference proteome</keyword>
<dbReference type="GO" id="GO:0006646">
    <property type="term" value="P:phosphatidylethanolamine biosynthetic process"/>
    <property type="evidence" value="ECO:0007669"/>
    <property type="project" value="TreeGrafter"/>
</dbReference>
<accession>A0A328UC86</accession>
<reference evidence="1 2" key="1">
    <citation type="submission" date="2018-06" db="EMBL/GenBank/DDBJ databases">
        <title>Noncontiguous genome sequence of Ruminococcaceae bacterium ASD2818.</title>
        <authorList>
            <person name="Chaplin A.V."/>
            <person name="Sokolova S.R."/>
            <person name="Kochetkova T.O."/>
            <person name="Goltsov A.Y."/>
            <person name="Trofimov D.Y."/>
            <person name="Efimov B.A."/>
        </authorList>
    </citation>
    <scope>NUCLEOTIDE SEQUENCE [LARGE SCALE GENOMIC DNA]</scope>
    <source>
        <strain evidence="1 2">ASD2818</strain>
    </source>
</reference>
<dbReference type="InterPro" id="IPR011009">
    <property type="entry name" value="Kinase-like_dom_sf"/>
</dbReference>
<dbReference type="Pfam" id="PF01633">
    <property type="entry name" value="Choline_kinase"/>
    <property type="match status" value="1"/>
</dbReference>
<dbReference type="EMBL" id="QLYR01000013">
    <property type="protein sequence ID" value="RAQ22469.1"/>
    <property type="molecule type" value="Genomic_DNA"/>
</dbReference>
<protein>
    <recommendedName>
        <fullName evidence="3">Choline kinase</fullName>
    </recommendedName>
</protein>
<dbReference type="Gene3D" id="3.30.200.20">
    <property type="entry name" value="Phosphorylase Kinase, domain 1"/>
    <property type="match status" value="1"/>
</dbReference>
<dbReference type="CDD" id="cd05151">
    <property type="entry name" value="ChoK-like"/>
    <property type="match status" value="1"/>
</dbReference>
<dbReference type="Proteomes" id="UP000249377">
    <property type="component" value="Unassembled WGS sequence"/>
</dbReference>
<proteinExistence type="predicted"/>
<sequence length="305" mass="34660">MEKSLMAKQIVGEDLNTIGELLQKVLGKSNYTEIERMGGLTNRTYRVEFSDGERYVVRIPGEGTEELIVRSDEKTSTELACRLGIDAELLYFGANGEKVTAFIPDATTMSAETMREKAHIDQAAAIFKKLHCSGVDTGVPFEVFDMARGYEKIIEDNHVGMYADYAGVKATVMKIKEEVDRACEIKKTPCHNDALCENWVLSGDGKMFLIDWEYAGMNDGIWDLAELSIEAAYDHGQDELLLTAYLGRKPLPIDWKHFLANKLYVDYLWTLWAKTRVPYDGQPMEDWAAERYGRLKSNIDEFFKM</sequence>
<dbReference type="GO" id="GO:0005737">
    <property type="term" value="C:cytoplasm"/>
    <property type="evidence" value="ECO:0007669"/>
    <property type="project" value="TreeGrafter"/>
</dbReference>
<evidence type="ECO:0008006" key="3">
    <source>
        <dbReference type="Google" id="ProtNLM"/>
    </source>
</evidence>
<evidence type="ECO:0000313" key="2">
    <source>
        <dbReference type="Proteomes" id="UP000249377"/>
    </source>
</evidence>
<dbReference type="AlphaFoldDB" id="A0A328UC86"/>
<gene>
    <name evidence="1" type="ORF">DPQ25_13195</name>
</gene>
<organism evidence="1 2">
    <name type="scientific">Hydrogeniiclostridium mannosilyticum</name>
    <dbReference type="NCBI Taxonomy" id="2764322"/>
    <lineage>
        <taxon>Bacteria</taxon>
        <taxon>Bacillati</taxon>
        <taxon>Bacillota</taxon>
        <taxon>Clostridia</taxon>
        <taxon>Eubacteriales</taxon>
        <taxon>Acutalibacteraceae</taxon>
        <taxon>Hydrogeniiclostridium</taxon>
    </lineage>
</organism>
<dbReference type="PANTHER" id="PTHR22603">
    <property type="entry name" value="CHOLINE/ETHANOALAMINE KINASE"/>
    <property type="match status" value="1"/>
</dbReference>